<dbReference type="RefSeq" id="WP_002443099.1">
    <property type="nucleotide sequence ID" value="NC_017910.1"/>
</dbReference>
<dbReference type="eggNOG" id="ENOG5032SBA">
    <property type="taxonomic scope" value="Bacteria"/>
</dbReference>
<dbReference type="HOGENOM" id="CLU_164128_0_0_6"/>
<accession>K6W3J3</accession>
<dbReference type="EMBL" id="CP001560">
    <property type="protein sequence ID" value="AFJ46715.1"/>
    <property type="molecule type" value="Genomic_DNA"/>
</dbReference>
<dbReference type="STRING" id="630626.EBL_c16210"/>
<gene>
    <name evidence="1" type="ordered locus">EBL_c16210</name>
</gene>
<evidence type="ECO:0008006" key="3">
    <source>
        <dbReference type="Google" id="ProtNLM"/>
    </source>
</evidence>
<reference evidence="1 2" key="1">
    <citation type="journal article" date="2012" name="J. Bacteriol.">
        <title>Complete genome sequence of the B12-producing Shimwellia blattae strain DSM 4481, isolated from a cockroach.</title>
        <authorList>
            <person name="Brzuszkiewicz E."/>
            <person name="Waschkowitz T."/>
            <person name="Wiezer A."/>
            <person name="Daniel R."/>
        </authorList>
    </citation>
    <scope>NUCLEOTIDE SEQUENCE [LARGE SCALE GENOMIC DNA]</scope>
    <source>
        <strain evidence="2">ATCC 29907 / DSM 4481 / JCM 1650 / NBRC 105725 / CDC 9005-74</strain>
    </source>
</reference>
<dbReference type="NCBIfam" id="NF008265">
    <property type="entry name" value="PRK11037.1"/>
    <property type="match status" value="1"/>
</dbReference>
<dbReference type="KEGG" id="ebt:EBL_c16210"/>
<dbReference type="InterPro" id="IPR038191">
    <property type="entry name" value="YciN_sf"/>
</dbReference>
<evidence type="ECO:0000313" key="2">
    <source>
        <dbReference type="Proteomes" id="UP000001955"/>
    </source>
</evidence>
<keyword evidence="2" id="KW-1185">Reference proteome</keyword>
<sequence>MKAPTQPIDRKTLLIEANQLIRDHEDTMAGIEATDVVQKGDVLVFRGEYYLDEQGLPTPKSTAVFNMFKYLASTLSEKYHLVD</sequence>
<dbReference type="AlphaFoldDB" id="I2B861"/>
<name>I2B861_SHIBC</name>
<protein>
    <recommendedName>
        <fullName evidence="3">Protein YciN</fullName>
    </recommendedName>
</protein>
<dbReference type="Gene3D" id="3.30.300.360">
    <property type="entry name" value="Protein of unknown function (DUF2498)"/>
    <property type="match status" value="1"/>
</dbReference>
<evidence type="ECO:0000313" key="1">
    <source>
        <dbReference type="EMBL" id="AFJ46715.1"/>
    </source>
</evidence>
<dbReference type="Proteomes" id="UP000001955">
    <property type="component" value="Chromosome"/>
</dbReference>
<dbReference type="PATRIC" id="fig|630626.3.peg.1566"/>
<accession>I2B861</accession>
<dbReference type="Pfam" id="PF10692">
    <property type="entry name" value="DUF2498"/>
    <property type="match status" value="1"/>
</dbReference>
<dbReference type="OrthoDB" id="6215372at2"/>
<organism evidence="1 2">
    <name type="scientific">Shimwellia blattae (strain ATCC 29907 / DSM 4481 / JCM 1650 / NBRC 105725 / CDC 9005-74)</name>
    <name type="common">Escherichia blattae</name>
    <dbReference type="NCBI Taxonomy" id="630626"/>
    <lineage>
        <taxon>Bacteria</taxon>
        <taxon>Pseudomonadati</taxon>
        <taxon>Pseudomonadota</taxon>
        <taxon>Gammaproteobacteria</taxon>
        <taxon>Enterobacterales</taxon>
        <taxon>Enterobacteriaceae</taxon>
        <taxon>Shimwellia</taxon>
    </lineage>
</organism>
<proteinExistence type="predicted"/>
<dbReference type="InterPro" id="IPR019633">
    <property type="entry name" value="DUF2498"/>
</dbReference>